<feature type="region of interest" description="Disordered" evidence="1">
    <location>
        <begin position="44"/>
        <end position="71"/>
    </location>
</feature>
<dbReference type="Proteomes" id="UP000649768">
    <property type="component" value="Unassembled WGS sequence"/>
</dbReference>
<gene>
    <name evidence="2" type="ORF">IFO68_13025</name>
</gene>
<proteinExistence type="predicted"/>
<name>A0ABR9BMQ4_9GAMM</name>
<comment type="caution">
    <text evidence="2">The sequence shown here is derived from an EMBL/GenBank/DDBJ whole genome shotgun (WGS) entry which is preliminary data.</text>
</comment>
<feature type="compositionally biased region" description="Gly residues" evidence="1">
    <location>
        <begin position="51"/>
        <end position="71"/>
    </location>
</feature>
<dbReference type="Pfam" id="PF20196">
    <property type="entry name" value="DUF6559"/>
    <property type="match status" value="1"/>
</dbReference>
<evidence type="ECO:0000313" key="2">
    <source>
        <dbReference type="EMBL" id="MBD8513596.1"/>
    </source>
</evidence>
<organism evidence="2 3">
    <name type="scientific">Photobacterium arenosum</name>
    <dbReference type="NCBI Taxonomy" id="2774143"/>
    <lineage>
        <taxon>Bacteria</taxon>
        <taxon>Pseudomonadati</taxon>
        <taxon>Pseudomonadota</taxon>
        <taxon>Gammaproteobacteria</taxon>
        <taxon>Vibrionales</taxon>
        <taxon>Vibrionaceae</taxon>
        <taxon>Photobacterium</taxon>
    </lineage>
</organism>
<keyword evidence="3" id="KW-1185">Reference proteome</keyword>
<reference evidence="2 3" key="1">
    <citation type="submission" date="2020-09" db="EMBL/GenBank/DDBJ databases">
        <title>Photobacterium sp. CAU 1568 isolated from sand of Sido Beach.</title>
        <authorList>
            <person name="Kim W."/>
        </authorList>
    </citation>
    <scope>NUCLEOTIDE SEQUENCE [LARGE SCALE GENOMIC DNA]</scope>
    <source>
        <strain evidence="2 3">CAU 1568</strain>
    </source>
</reference>
<dbReference type="InterPro" id="IPR046689">
    <property type="entry name" value="DUF6559"/>
</dbReference>
<accession>A0ABR9BMQ4</accession>
<sequence length="71" mass="7319">MFSNRKDFDQFHQEIGENCDYDAMRCEIGDIYFNGSSDFSVSDITSASSDSGGGIDAGGFSGGDSGGGGGD</sequence>
<protein>
    <submittedName>
        <fullName evidence="2">Uncharacterized protein</fullName>
    </submittedName>
</protein>
<dbReference type="EMBL" id="JACYTP010000007">
    <property type="protein sequence ID" value="MBD8513596.1"/>
    <property type="molecule type" value="Genomic_DNA"/>
</dbReference>
<evidence type="ECO:0000256" key="1">
    <source>
        <dbReference type="SAM" id="MobiDB-lite"/>
    </source>
</evidence>
<evidence type="ECO:0000313" key="3">
    <source>
        <dbReference type="Proteomes" id="UP000649768"/>
    </source>
</evidence>